<dbReference type="Pfam" id="PF00652">
    <property type="entry name" value="Ricin_B_lectin"/>
    <property type="match status" value="1"/>
</dbReference>
<dbReference type="InterPro" id="IPR035992">
    <property type="entry name" value="Ricin_B-like_lectins"/>
</dbReference>
<keyword evidence="2" id="KW-1133">Transmembrane helix</keyword>
<dbReference type="SUPFAM" id="SSF50370">
    <property type="entry name" value="Ricin B-like lectins"/>
    <property type="match status" value="1"/>
</dbReference>
<evidence type="ECO:0000313" key="4">
    <source>
        <dbReference type="EMBL" id="CAG6395287.1"/>
    </source>
</evidence>
<feature type="compositionally biased region" description="Low complexity" evidence="1">
    <location>
        <begin position="161"/>
        <end position="184"/>
    </location>
</feature>
<evidence type="ECO:0000256" key="2">
    <source>
        <dbReference type="SAM" id="Phobius"/>
    </source>
</evidence>
<dbReference type="RefSeq" id="WP_251492296.1">
    <property type="nucleotide sequence ID" value="NZ_CAJSLV010000060.1"/>
</dbReference>
<sequence length="383" mass="37479">MENRTGPAEPNEEAAVWEQPVPWLGEAESGTTPEPETDTSTVSATVSAAAPELPASTPAPASADVGGSAAVEGTAMGAVSPAAGTSLPLPAGATAEAAVPEGTEPGQDHPERNARLVGAVIAASVLAALGLGALAFVPSGGKGDAPGPRTQHIDAAAAPTAGSDGLPLPSPSSSAAAPHQGGAPEVTPHVTRGHPHQGSPSQPGSSPSSRVARPASGQSTALSGGKAPAGTASGATGSKAPTTAPVHAPATAPTAVPGDTIVSYASSLCVGVSARKGADGSPLALQGCAGKAWQKWVFASDGSVRSMGLCMDIANASTDDGATIQLARCNGGWAQQFNLNSSLDLANTRLGMCVDAKDMGTAAGTPLQLWECEGTSNQKWHLG</sequence>
<evidence type="ECO:0000259" key="3">
    <source>
        <dbReference type="SMART" id="SM00458"/>
    </source>
</evidence>
<accession>A0A9W4GSB7</accession>
<dbReference type="EMBL" id="CAJSLV010000060">
    <property type="protein sequence ID" value="CAG6395287.1"/>
    <property type="molecule type" value="Genomic_DNA"/>
</dbReference>
<dbReference type="AlphaFoldDB" id="A0A9W4GSB7"/>
<feature type="region of interest" description="Disordered" evidence="1">
    <location>
        <begin position="1"/>
        <end position="67"/>
    </location>
</feature>
<feature type="region of interest" description="Disordered" evidence="1">
    <location>
        <begin position="159"/>
        <end position="255"/>
    </location>
</feature>
<feature type="compositionally biased region" description="Low complexity" evidence="1">
    <location>
        <begin position="39"/>
        <end position="50"/>
    </location>
</feature>
<dbReference type="PROSITE" id="PS50231">
    <property type="entry name" value="RICIN_B_LECTIN"/>
    <property type="match status" value="1"/>
</dbReference>
<name>A0A9W4GSB7_9ACTN</name>
<evidence type="ECO:0000256" key="1">
    <source>
        <dbReference type="SAM" id="MobiDB-lite"/>
    </source>
</evidence>
<feature type="domain" description="Ricin B lectin" evidence="3">
    <location>
        <begin position="258"/>
        <end position="383"/>
    </location>
</feature>
<dbReference type="InterPro" id="IPR000772">
    <property type="entry name" value="Ricin_B_lectin"/>
</dbReference>
<keyword evidence="2" id="KW-0812">Transmembrane</keyword>
<dbReference type="Gene3D" id="2.80.10.50">
    <property type="match status" value="1"/>
</dbReference>
<gene>
    <name evidence="4" type="ORF">SCOCK_300096</name>
</gene>
<reference evidence="4" key="1">
    <citation type="submission" date="2021-05" db="EMBL/GenBank/DDBJ databases">
        <authorList>
            <person name="Arsene-Ploetze F."/>
        </authorList>
    </citation>
    <scope>NUCLEOTIDE SEQUENCE</scope>
    <source>
        <strain evidence="4">DSM 42138</strain>
    </source>
</reference>
<feature type="transmembrane region" description="Helical" evidence="2">
    <location>
        <begin position="116"/>
        <end position="137"/>
    </location>
</feature>
<dbReference type="Proteomes" id="UP001152519">
    <property type="component" value="Unassembled WGS sequence"/>
</dbReference>
<feature type="compositionally biased region" description="Low complexity" evidence="1">
    <location>
        <begin position="196"/>
        <end position="255"/>
    </location>
</feature>
<dbReference type="SMART" id="SM00458">
    <property type="entry name" value="RICIN"/>
    <property type="match status" value="1"/>
</dbReference>
<organism evidence="4 5">
    <name type="scientific">Actinacidiphila cocklensis</name>
    <dbReference type="NCBI Taxonomy" id="887465"/>
    <lineage>
        <taxon>Bacteria</taxon>
        <taxon>Bacillati</taxon>
        <taxon>Actinomycetota</taxon>
        <taxon>Actinomycetes</taxon>
        <taxon>Kitasatosporales</taxon>
        <taxon>Streptomycetaceae</taxon>
        <taxon>Actinacidiphila</taxon>
    </lineage>
</organism>
<keyword evidence="5" id="KW-1185">Reference proteome</keyword>
<evidence type="ECO:0000313" key="5">
    <source>
        <dbReference type="Proteomes" id="UP001152519"/>
    </source>
</evidence>
<proteinExistence type="predicted"/>
<comment type="caution">
    <text evidence="4">The sequence shown here is derived from an EMBL/GenBank/DDBJ whole genome shotgun (WGS) entry which is preliminary data.</text>
</comment>
<protein>
    <submittedName>
        <fullName evidence="4">Ricin-type beta-trefoil lectin protein</fullName>
    </submittedName>
</protein>
<keyword evidence="2" id="KW-0472">Membrane</keyword>